<accession>A0A0H5Q617</accession>
<dbReference type="AlphaFoldDB" id="A0A0H5Q617"/>
<feature type="region of interest" description="Disordered" evidence="1">
    <location>
        <begin position="112"/>
        <end position="137"/>
    </location>
</feature>
<evidence type="ECO:0000313" key="2">
    <source>
        <dbReference type="EMBL" id="CRY96860.1"/>
    </source>
</evidence>
<organism evidence="2">
    <name type="scientific">uncultured prokaryote</name>
    <dbReference type="NCBI Taxonomy" id="198431"/>
    <lineage>
        <taxon>unclassified sequences</taxon>
        <taxon>environmental samples</taxon>
    </lineage>
</organism>
<reference evidence="2" key="2">
    <citation type="submission" date="2015-07" db="EMBL/GenBank/DDBJ databases">
        <title>Plasmids, circular viruses and viroids from rat gut.</title>
        <authorList>
            <person name="Jorgensen T.J."/>
            <person name="Hansen M.A."/>
            <person name="Xu Z."/>
            <person name="Tabak M.A."/>
            <person name="Sorensen S.J."/>
            <person name="Hansen L.H."/>
        </authorList>
    </citation>
    <scope>NUCLEOTIDE SEQUENCE</scope>
    <source>
        <strain evidence="2">RGFK1311</strain>
    </source>
</reference>
<name>A0A0H5Q617_9ZZZZ</name>
<evidence type="ECO:0000256" key="1">
    <source>
        <dbReference type="SAM" id="MobiDB-lite"/>
    </source>
</evidence>
<proteinExistence type="predicted"/>
<protein>
    <submittedName>
        <fullName evidence="2">Uncharacterized protein</fullName>
    </submittedName>
</protein>
<feature type="compositionally biased region" description="Basic and acidic residues" evidence="1">
    <location>
        <begin position="112"/>
        <end position="121"/>
    </location>
</feature>
<dbReference type="EMBL" id="LN853878">
    <property type="protein sequence ID" value="CRY96860.1"/>
    <property type="molecule type" value="Genomic_DNA"/>
</dbReference>
<reference evidence="2" key="1">
    <citation type="submission" date="2015-06" db="EMBL/GenBank/DDBJ databases">
        <authorList>
            <person name="Joergensen T."/>
        </authorList>
    </citation>
    <scope>NUCLEOTIDE SEQUENCE</scope>
    <source>
        <strain evidence="2">RGFK1311</strain>
    </source>
</reference>
<sequence>MSAGSFSLSRYEDNDGKLYQIRVQPEIVAAVIDGDDNGPEAGSVTEKFAAEVNRGARAYGLRPRKLTVSFEDTPPTGYRPYTTLQIPVLKKETWLRAKVGAVVTYAGGTGEIKSKADENFRPGESAYGGGDEAPTTP</sequence>